<feature type="transmembrane region" description="Helical" evidence="2">
    <location>
        <begin position="55"/>
        <end position="75"/>
    </location>
</feature>
<reference evidence="3 4" key="1">
    <citation type="submission" date="2019-06" db="EMBL/GenBank/DDBJ databases">
        <title>Sequencing the genomes of 1000 actinobacteria strains.</title>
        <authorList>
            <person name="Klenk H.-P."/>
        </authorList>
    </citation>
    <scope>NUCLEOTIDE SEQUENCE [LARGE SCALE GENOMIC DNA]</scope>
    <source>
        <strain evidence="3 4">DSM 18607</strain>
    </source>
</reference>
<organism evidence="3 4">
    <name type="scientific">Lapillicoccus jejuensis</name>
    <dbReference type="NCBI Taxonomy" id="402171"/>
    <lineage>
        <taxon>Bacteria</taxon>
        <taxon>Bacillati</taxon>
        <taxon>Actinomycetota</taxon>
        <taxon>Actinomycetes</taxon>
        <taxon>Micrococcales</taxon>
        <taxon>Intrasporangiaceae</taxon>
        <taxon>Lapillicoccus</taxon>
    </lineage>
</organism>
<sequence length="292" mass="30276">MSTPGTPGGRGWRRVDASMTLLTQVLERPLDPGYAAAAQRREEQGRPRSTGTRSWLVLLAAVVVGLLLVVAHQSLRPSGTTASRDKQQLIDQIRDRQAHGDAQAAAAQTLRGQVDRTQQQALGTGAGAAELSRLSLLTGDTAARGPGLTVTLDDAPAAQAGAGQPRSGGSADEGRVTSLDLQVVVNGLWQAGAEAVAVNGQRLTARSAIRFAGQAILVDYRPLTPPYVVTALGDPRGLPAAFAQTVGGSYLDALRANYAIPSTVSTGDDLTVPRGGADVVLARPTPTPEVTR</sequence>
<keyword evidence="2" id="KW-0812">Transmembrane</keyword>
<name>A0A542E533_9MICO</name>
<dbReference type="PANTHER" id="PTHR37313">
    <property type="entry name" value="UPF0749 PROTEIN RV1825"/>
    <property type="match status" value="1"/>
</dbReference>
<accession>A0A542E533</accession>
<dbReference type="EMBL" id="VFMN01000001">
    <property type="protein sequence ID" value="TQJ10435.1"/>
    <property type="molecule type" value="Genomic_DNA"/>
</dbReference>
<evidence type="ECO:0000313" key="3">
    <source>
        <dbReference type="EMBL" id="TQJ10435.1"/>
    </source>
</evidence>
<dbReference type="PANTHER" id="PTHR37313:SF1">
    <property type="entry name" value="UPF0749 PROTEIN RV1823"/>
    <property type="match status" value="1"/>
</dbReference>
<dbReference type="GO" id="GO:0005886">
    <property type="term" value="C:plasma membrane"/>
    <property type="evidence" value="ECO:0007669"/>
    <property type="project" value="TreeGrafter"/>
</dbReference>
<keyword evidence="2" id="KW-0472">Membrane</keyword>
<dbReference type="InterPro" id="IPR010273">
    <property type="entry name" value="DUF881"/>
</dbReference>
<gene>
    <name evidence="3" type="ORF">FB458_3557</name>
</gene>
<keyword evidence="2" id="KW-1133">Transmembrane helix</keyword>
<evidence type="ECO:0000256" key="1">
    <source>
        <dbReference type="ARBA" id="ARBA00009108"/>
    </source>
</evidence>
<evidence type="ECO:0000256" key="2">
    <source>
        <dbReference type="SAM" id="Phobius"/>
    </source>
</evidence>
<comment type="similarity">
    <text evidence="1">Belongs to the UPF0749 family.</text>
</comment>
<proteinExistence type="inferred from homology"/>
<dbReference type="RefSeq" id="WP_141849660.1">
    <property type="nucleotide sequence ID" value="NZ_BAAAPR010000012.1"/>
</dbReference>
<dbReference type="Gene3D" id="3.30.70.1880">
    <property type="entry name" value="Protein of unknown function DUF881"/>
    <property type="match status" value="1"/>
</dbReference>
<comment type="caution">
    <text evidence="3">The sequence shown here is derived from an EMBL/GenBank/DDBJ whole genome shotgun (WGS) entry which is preliminary data.</text>
</comment>
<dbReference type="Proteomes" id="UP000317893">
    <property type="component" value="Unassembled WGS sequence"/>
</dbReference>
<dbReference type="Pfam" id="PF05949">
    <property type="entry name" value="DUF881"/>
    <property type="match status" value="1"/>
</dbReference>
<dbReference type="OrthoDB" id="3218134at2"/>
<dbReference type="AlphaFoldDB" id="A0A542E533"/>
<evidence type="ECO:0000313" key="4">
    <source>
        <dbReference type="Proteomes" id="UP000317893"/>
    </source>
</evidence>
<protein>
    <submittedName>
        <fullName evidence="3">Uncharacterized protein YlxW (UPF0749 family)</fullName>
    </submittedName>
</protein>
<keyword evidence="4" id="KW-1185">Reference proteome</keyword>